<comment type="caution">
    <text evidence="9">The sequence shown here is derived from an EMBL/GenBank/DDBJ whole genome shotgun (WGS) entry which is preliminary data.</text>
</comment>
<dbReference type="PROSITE" id="PS51471">
    <property type="entry name" value="FE2OG_OXY"/>
    <property type="match status" value="1"/>
</dbReference>
<dbReference type="GO" id="GO:0031543">
    <property type="term" value="F:peptidyl-proline dioxygenase activity"/>
    <property type="evidence" value="ECO:0007669"/>
    <property type="project" value="TreeGrafter"/>
</dbReference>
<proteinExistence type="predicted"/>
<feature type="chain" id="PRO_5041247036" description="Fe2OG dioxygenase domain-containing protein" evidence="7">
    <location>
        <begin position="29"/>
        <end position="291"/>
    </location>
</feature>
<dbReference type="GO" id="GO:0071456">
    <property type="term" value="P:cellular response to hypoxia"/>
    <property type="evidence" value="ECO:0007669"/>
    <property type="project" value="TreeGrafter"/>
</dbReference>
<keyword evidence="10" id="KW-1185">Reference proteome</keyword>
<evidence type="ECO:0000256" key="6">
    <source>
        <dbReference type="ARBA" id="ARBA00023004"/>
    </source>
</evidence>
<keyword evidence="3" id="KW-0847">Vitamin C</keyword>
<dbReference type="GO" id="GO:0008198">
    <property type="term" value="F:ferrous iron binding"/>
    <property type="evidence" value="ECO:0007669"/>
    <property type="project" value="TreeGrafter"/>
</dbReference>
<evidence type="ECO:0000256" key="2">
    <source>
        <dbReference type="ARBA" id="ARBA00022723"/>
    </source>
</evidence>
<dbReference type="GO" id="GO:0031418">
    <property type="term" value="F:L-ascorbic acid binding"/>
    <property type="evidence" value="ECO:0007669"/>
    <property type="project" value="UniProtKB-KW"/>
</dbReference>
<dbReference type="EMBL" id="CAUJNA010003380">
    <property type="protein sequence ID" value="CAJ1400614.1"/>
    <property type="molecule type" value="Genomic_DNA"/>
</dbReference>
<reference evidence="9" key="1">
    <citation type="submission" date="2023-08" db="EMBL/GenBank/DDBJ databases">
        <authorList>
            <person name="Chen Y."/>
            <person name="Shah S."/>
            <person name="Dougan E. K."/>
            <person name="Thang M."/>
            <person name="Chan C."/>
        </authorList>
    </citation>
    <scope>NUCLEOTIDE SEQUENCE</scope>
</reference>
<evidence type="ECO:0000256" key="1">
    <source>
        <dbReference type="ARBA" id="ARBA00001961"/>
    </source>
</evidence>
<dbReference type="Pfam" id="PF13640">
    <property type="entry name" value="2OG-FeII_Oxy_3"/>
    <property type="match status" value="1"/>
</dbReference>
<keyword evidence="4" id="KW-0223">Dioxygenase</keyword>
<feature type="domain" description="Fe2OG dioxygenase" evidence="8">
    <location>
        <begin position="174"/>
        <end position="290"/>
    </location>
</feature>
<dbReference type="InterPro" id="IPR051559">
    <property type="entry name" value="HIF_prolyl_hydroxylases"/>
</dbReference>
<sequence>MPSAIWVGGALVAAASIALPSYWRTASAREAARVWTRTIESPSVLQPGDATEAAIAGRDCADKVVDGAVAESLYREGRFYGLSLLQNAVCPEMVKLMRADSLKLHQLGRLTPSGDPDEPQLSEQYKKYFGSLPVLTILKPEDAAAEGLLGLAFGGSFLSGLCLRIGELTGQTLEPGTLQLACYDGEGVSYQVHEDYVPKEDYDPERLPEHHRFSYKRRITIILYLQDQWSEGLGGAFRAHAVRPEGEPDLQNFVDVLPDGGSLVMFRSDMPHEVLPTFGQRFALSMWCHAG</sequence>
<evidence type="ECO:0000259" key="8">
    <source>
        <dbReference type="PROSITE" id="PS51471"/>
    </source>
</evidence>
<dbReference type="InterPro" id="IPR044862">
    <property type="entry name" value="Pro_4_hyd_alph_FE2OG_OXY"/>
</dbReference>
<evidence type="ECO:0000313" key="9">
    <source>
        <dbReference type="EMBL" id="CAJ1400614.1"/>
    </source>
</evidence>
<organism evidence="9 10">
    <name type="scientific">Effrenium voratum</name>
    <dbReference type="NCBI Taxonomy" id="2562239"/>
    <lineage>
        <taxon>Eukaryota</taxon>
        <taxon>Sar</taxon>
        <taxon>Alveolata</taxon>
        <taxon>Dinophyceae</taxon>
        <taxon>Suessiales</taxon>
        <taxon>Symbiodiniaceae</taxon>
        <taxon>Effrenium</taxon>
    </lineage>
</organism>
<keyword evidence="6" id="KW-0408">Iron</keyword>
<evidence type="ECO:0000256" key="3">
    <source>
        <dbReference type="ARBA" id="ARBA00022896"/>
    </source>
</evidence>
<evidence type="ECO:0000256" key="5">
    <source>
        <dbReference type="ARBA" id="ARBA00023002"/>
    </source>
</evidence>
<dbReference type="InterPro" id="IPR006620">
    <property type="entry name" value="Pro_4_hyd_alph"/>
</dbReference>
<name>A0AA36J8T1_9DINO</name>
<keyword evidence="2" id="KW-0479">Metal-binding</keyword>
<dbReference type="SMART" id="SM00702">
    <property type="entry name" value="P4Hc"/>
    <property type="match status" value="1"/>
</dbReference>
<dbReference type="Proteomes" id="UP001178507">
    <property type="component" value="Unassembled WGS sequence"/>
</dbReference>
<feature type="signal peptide" evidence="7">
    <location>
        <begin position="1"/>
        <end position="28"/>
    </location>
</feature>
<accession>A0AA36J8T1</accession>
<evidence type="ECO:0000256" key="7">
    <source>
        <dbReference type="SAM" id="SignalP"/>
    </source>
</evidence>
<protein>
    <recommendedName>
        <fullName evidence="8">Fe2OG dioxygenase domain-containing protein</fullName>
    </recommendedName>
</protein>
<dbReference type="PANTHER" id="PTHR12907:SF26">
    <property type="entry name" value="HIF PROLYL HYDROXYLASE, ISOFORM C"/>
    <property type="match status" value="1"/>
</dbReference>
<evidence type="ECO:0000313" key="10">
    <source>
        <dbReference type="Proteomes" id="UP001178507"/>
    </source>
</evidence>
<evidence type="ECO:0000256" key="4">
    <source>
        <dbReference type="ARBA" id="ARBA00022964"/>
    </source>
</evidence>
<dbReference type="InterPro" id="IPR005123">
    <property type="entry name" value="Oxoglu/Fe-dep_dioxygenase_dom"/>
</dbReference>
<dbReference type="PANTHER" id="PTHR12907">
    <property type="entry name" value="EGL NINE HOMOLOG-RELATED"/>
    <property type="match status" value="1"/>
</dbReference>
<keyword evidence="7" id="KW-0732">Signal</keyword>
<gene>
    <name evidence="9" type="ORF">EVOR1521_LOCUS23926</name>
</gene>
<comment type="cofactor">
    <cofactor evidence="1">
        <name>L-ascorbate</name>
        <dbReference type="ChEBI" id="CHEBI:38290"/>
    </cofactor>
</comment>
<dbReference type="AlphaFoldDB" id="A0AA36J8T1"/>
<keyword evidence="5" id="KW-0560">Oxidoreductase</keyword>
<dbReference type="Gene3D" id="2.60.120.620">
    <property type="entry name" value="q2cbj1_9rhob like domain"/>
    <property type="match status" value="1"/>
</dbReference>